<dbReference type="EMBL" id="CP061799">
    <property type="protein sequence ID" value="QTA80561.1"/>
    <property type="molecule type" value="Genomic_DNA"/>
</dbReference>
<dbReference type="RefSeq" id="WP_207692196.1">
    <property type="nucleotide sequence ID" value="NZ_CP061799.1"/>
</dbReference>
<dbReference type="InterPro" id="IPR025354">
    <property type="entry name" value="DUF4258"/>
</dbReference>
<dbReference type="Pfam" id="PF14076">
    <property type="entry name" value="DUF4258"/>
    <property type="match status" value="1"/>
</dbReference>
<keyword evidence="2" id="KW-1185">Reference proteome</keyword>
<dbReference type="Proteomes" id="UP000663720">
    <property type="component" value="Chromosome"/>
</dbReference>
<dbReference type="KEGG" id="dli:dnl_28680"/>
<proteinExistence type="predicted"/>
<sequence length="95" mass="11166">MFESVLKEIREKVRTRKYVMTLHAEEEMNDDELSIFDVEHCLLTGEIIERQRDRNTGEWKYLVSGETFKKNKAVVVSKLSLTGSLVIITVYLERE</sequence>
<dbReference type="AlphaFoldDB" id="A0A975GGQ1"/>
<organism evidence="1 2">
    <name type="scientific">Desulfonema limicola</name>
    <dbReference type="NCBI Taxonomy" id="45656"/>
    <lineage>
        <taxon>Bacteria</taxon>
        <taxon>Pseudomonadati</taxon>
        <taxon>Thermodesulfobacteriota</taxon>
        <taxon>Desulfobacteria</taxon>
        <taxon>Desulfobacterales</taxon>
        <taxon>Desulfococcaceae</taxon>
        <taxon>Desulfonema</taxon>
    </lineage>
</organism>
<evidence type="ECO:0000313" key="2">
    <source>
        <dbReference type="Proteomes" id="UP000663720"/>
    </source>
</evidence>
<gene>
    <name evidence="1" type="ORF">dnl_28680</name>
</gene>
<name>A0A975GGQ1_9BACT</name>
<protein>
    <submittedName>
        <fullName evidence="1">DUF4258</fullName>
    </submittedName>
</protein>
<reference evidence="1" key="1">
    <citation type="journal article" date="2021" name="Microb. Physiol.">
        <title>Proteogenomic Insights into the Physiology of Marine, Sulfate-Reducing, Filamentous Desulfonema limicola and Desulfonema magnum.</title>
        <authorList>
            <person name="Schnaars V."/>
            <person name="Wohlbrand L."/>
            <person name="Scheve S."/>
            <person name="Hinrichs C."/>
            <person name="Reinhardt R."/>
            <person name="Rabus R."/>
        </authorList>
    </citation>
    <scope>NUCLEOTIDE SEQUENCE</scope>
    <source>
        <strain evidence="1">5ac10</strain>
    </source>
</reference>
<accession>A0A975GGQ1</accession>
<evidence type="ECO:0000313" key="1">
    <source>
        <dbReference type="EMBL" id="QTA80561.1"/>
    </source>
</evidence>